<dbReference type="Proteomes" id="UP000231879">
    <property type="component" value="Unassembled WGS sequence"/>
</dbReference>
<feature type="domain" description="Hint" evidence="4">
    <location>
        <begin position="3830"/>
        <end position="3937"/>
    </location>
</feature>
<keyword evidence="3" id="KW-1133">Transmembrane helix</keyword>
<dbReference type="PANTHER" id="PTHR34491:SF156">
    <property type="entry name" value="KINESIN MOTOR DOMAIN-CONTAINING PROTEIN"/>
    <property type="match status" value="1"/>
</dbReference>
<dbReference type="SUPFAM" id="SSF51294">
    <property type="entry name" value="Hedgehog/intein (Hint) domain"/>
    <property type="match status" value="1"/>
</dbReference>
<comment type="caution">
    <text evidence="5">The sequence shown here is derived from an EMBL/GenBank/DDBJ whole genome shotgun (WGS) entry which is preliminary data.</text>
</comment>
<feature type="coiled-coil region" evidence="1">
    <location>
        <begin position="557"/>
        <end position="584"/>
    </location>
</feature>
<dbReference type="CDD" id="cd00081">
    <property type="entry name" value="Hint"/>
    <property type="match status" value="1"/>
</dbReference>
<keyword evidence="3" id="KW-0472">Membrane</keyword>
<dbReference type="PANTHER" id="PTHR34491">
    <property type="entry name" value="A-TYPE INCLUSION PROTEIN, PUTATIVE-RELATED"/>
    <property type="match status" value="1"/>
</dbReference>
<dbReference type="InterPro" id="IPR009045">
    <property type="entry name" value="Zn_M74/Hedgehog-like"/>
</dbReference>
<feature type="compositionally biased region" description="Polar residues" evidence="2">
    <location>
        <begin position="3635"/>
        <end position="3648"/>
    </location>
</feature>
<accession>A0ABX4NLB6</accession>
<keyword evidence="6" id="KW-1185">Reference proteome</keyword>
<gene>
    <name evidence="5" type="ORF">CH367_09750</name>
</gene>
<reference evidence="5 6" key="1">
    <citation type="submission" date="2017-07" db="EMBL/GenBank/DDBJ databases">
        <title>Leptospira spp. isolated from tropical soils.</title>
        <authorList>
            <person name="Thibeaux R."/>
            <person name="Iraola G."/>
            <person name="Ferres I."/>
            <person name="Bierque E."/>
            <person name="Girault D."/>
            <person name="Soupe-Gilbert M.-E."/>
            <person name="Picardeau M."/>
            <person name="Goarant C."/>
        </authorList>
    </citation>
    <scope>NUCLEOTIDE SEQUENCE [LARGE SCALE GENOMIC DNA]</scope>
    <source>
        <strain evidence="5 6">FH4-C-A1</strain>
    </source>
</reference>
<evidence type="ECO:0000313" key="5">
    <source>
        <dbReference type="EMBL" id="PJZ57609.1"/>
    </source>
</evidence>
<evidence type="ECO:0000256" key="3">
    <source>
        <dbReference type="SAM" id="Phobius"/>
    </source>
</evidence>
<feature type="coiled-coil region" evidence="1">
    <location>
        <begin position="865"/>
        <end position="892"/>
    </location>
</feature>
<dbReference type="RefSeq" id="WP_100762302.1">
    <property type="nucleotide sequence ID" value="NZ_NPDS01000003.1"/>
</dbReference>
<dbReference type="Pfam" id="PF07591">
    <property type="entry name" value="PT-HINT"/>
    <property type="match status" value="1"/>
</dbReference>
<dbReference type="EMBL" id="NPDS01000003">
    <property type="protein sequence ID" value="PJZ57609.1"/>
    <property type="molecule type" value="Genomic_DNA"/>
</dbReference>
<protein>
    <recommendedName>
        <fullName evidence="4">Hint domain-containing protein</fullName>
    </recommendedName>
</protein>
<evidence type="ECO:0000256" key="1">
    <source>
        <dbReference type="SAM" id="Coils"/>
    </source>
</evidence>
<organism evidence="5 6">
    <name type="scientific">Leptospira barantonii</name>
    <dbReference type="NCBI Taxonomy" id="2023184"/>
    <lineage>
        <taxon>Bacteria</taxon>
        <taxon>Pseudomonadati</taxon>
        <taxon>Spirochaetota</taxon>
        <taxon>Spirochaetia</taxon>
        <taxon>Leptospirales</taxon>
        <taxon>Leptospiraceae</taxon>
        <taxon>Leptospira</taxon>
    </lineage>
</organism>
<keyword evidence="1" id="KW-0175">Coiled coil</keyword>
<dbReference type="InterPro" id="IPR003587">
    <property type="entry name" value="Hint_dom_N"/>
</dbReference>
<feature type="region of interest" description="Disordered" evidence="2">
    <location>
        <begin position="3629"/>
        <end position="3648"/>
    </location>
</feature>
<evidence type="ECO:0000256" key="2">
    <source>
        <dbReference type="SAM" id="MobiDB-lite"/>
    </source>
</evidence>
<dbReference type="Gene3D" id="3.30.1380.10">
    <property type="match status" value="1"/>
</dbReference>
<feature type="coiled-coil region" evidence="1">
    <location>
        <begin position="721"/>
        <end position="755"/>
    </location>
</feature>
<sequence length="4210" mass="461590">MKNSVSKLYSAIFSTTSFFTEFSLNRSDEFRRTWDNPRKRKKLLKRFRSFFTKCIKSILLLFLIFDFSLAPLMAQPTLFRDLWRNGSDGKLERQYQNAENSSTEADWDKSLKRGKDLLKADWESRADEEIDRELAKNGKTNDATAKADLETEKQLNLQQWESEVQTEIDSRKGEWKARIASSSLTDLISNLDRATLRQAVLGAENASKTGTNATEKVQLFDQSLNGVLGAFRANWEDQLDTRIGGLTGAFTFQSPAEFNSFQKALGAVKNYFISEYYYEESSIIAGYRAGFVARENQNDDLGGQIAQETDPSKLALLLIDRAKRSIDQNFAGVVPQNGTVINQPNLTVEGADQFQTQALKALEEGQKQWQGAIDDLLLGKLRFDRQSEQERKNGEAEWTDAYGKLLKAREDWSLVVKAQIQKGLEAWDTSENNLQQNKQTALAELDRTLATGKEQWQAHVRGVESVVSGGADTLTTIESNKQFFQEALDRANKPNSGYNSTIIAEYNTQLTYWTNLEGRVRTLVANAQNSLHDTDVRGTGVGQGLLYDAGAADKYIYTSTELELRIAQAELKVLQDKRDRAQGVYDYAVQNVAQKTQEQLAADLATMKTDFQTKEQAYLNLLKELNGGGTGTSYSTPGMDSNSTASAAVDGAAAGANLLTDLEAANKLMDDKRKALETARANMETSRTSYDSVVKMQVLINNPQLLGQIGQLSSDGEKAENTGLRSDIANADRELEEKREVLRQQEQKMYELTYEKANALRTQTFYNQTLQQVLAFETLKDNKQKIEGIIGGSGTLNDKIDSLLSGDNLVTVYGNDLALQIRNNLTQLKTQLVDLDTPVMNSATGFDAQAAGIKNAADQFPAIDYAQKKQDLTNYLNQMVAARNNLANINNLDTSYLAIDRLDQGIDYLESLLANWDDVADGMTDGLDAIRTSSGDYLTYSSSHTADKGTLSYSNEMLSFSGQLQNGVNGVGQFQSYLAEIGQTKQFLDTALLDSIQRGGVLVETTLTGGDRTLAQQFFANIKAGADQNGKALQNSFTSVNESFNGLGASLGNFGESLKGFRSSLETRNGKVSQVSSALLSLYESLESEFQGRKAQLEFLLDQNGSEASLTQIQKNLENTRNLEGAKINEKAMEKLIGYLKDLPESERNIDSIYLKVLKDSDARLADLQLGPNQLEDRKATELVLAFIKNQNSALARSLASADYDDFIDSLETQLGSATQIRSFYDGGGTLTDTQRNDIRENGTAVERRTLNEYYSFGSTFFFGQEAVSKVATMDATVQGFGSFSNSVRTGQVLSALRDDYFKAQENKTNGLLKELQTLIPGFNDLTASALYQDSFVIGDQTDHDTAEEDRRKNLLQELLSGLNTNESLLTSLGDLDVLRAYYGDATAVKIYGETLNLSSELEGKKADYASVIGNVGPVLDSATYPAEDLLNYLSPGQNTYYTNQVNSYIRLLALKNYTDPDTSAQPFSGIDFSIMDPYIASIQNNLTLWTAKRSALQTSVDSFTNLKSELSALSQGTPAYEAKLNEVTTALVTMNSAYNEAKGYFSILSSDTIQLNAKSQVVLKDMKTNSGVPNNKIVTNMTTLATLPPGMQDAYNADSSSFYIAPDAAGGVGKVIDWEAELAQNGVGTLDSQNAFNTALNARYSSANVFVNQLNASKAELDATNTKIVNFRNGLDDRIQVFMNQGSQNQISRETLAVTVENLRNFFLEKQYNGEEINPAILEALENAGVFTDEIEKLNYYKNIPVADRTEAKLNTSLTDAKSYTTTLGDAEKLFQDLRSTIGSIEQTGKPLSLSIDQINDSLKKYEDLKAKLDGKAFALDSNIVSGMESLKEFSWENHKSTLVQAFLTRTGDSFNVNQFLNEIKSGKYVLPGNNGTTVQKDAKFLGKDLTAAQLAELAEQLNYYADQSTIQNVSLASGLDAFLSTQDPTLKAELQQKAVSVGYQRILASLNQGVFSDVSSLPASLTNFAIISNYNAFLASKTNWNANNAADRDAAKSEYLLRVGGDHGEAGILSDYLSNYSSRNSSYYLPDFLKEAEVLQSYYSRQATDNLQPDDLTSLTTWLQNKKYEPSLVQALNKAVRMDTILSNYSGEDSTEYLNYSNSKLAGGLSDAEKEGFFLNQSGAYNPFGDLNPASEIQTNQLLRDFQFKTGFKELADTFDTDGLRLAKAKAQAQRDENTVKFSYDLVKGNIIVESYLSYLNIGPKGQLEPSQDTQITNRLRELEFQAEHRLGGFMNLVEGYKSFAFDPDKEDQNPSIRRALEDFSTSGYSVRDAAYAKDGSGNYTFMAGINNLKGIIDNYVDNNLPGRSANEDPYSESGSAKGSMSGSASAIIDAGKSIGIITNINNTLQGLTGDNLTNKLAEQLKTVKDNFLAAENAFEDAQTQLNQQKLNVDNAQASYTAKQTQVTTAYGAFNAAQANLSNLSAVYDYAVLANYTQHQSDANADSTVTVGKPIDLAKQRLDAANDAVNAKLKEVQDLQTRVNNQTTLASLQADPNVALNKQQTEEWAERALRFSQAETVIKDRMQELKSQVAAKKSELQSALKGVFVPNVLLNENGLDGLIDPNTSSYKNLETKLRGEYSIMEGVLGGKIGFWDFVNGGRGDTNPPRYGGGLANQYPDYNVLGYIQSLNGGSSLALNMKAAQDGFDGMWVWNAGVWGEYSAGLRLQNGTYADYNNAMWNKFNQDQGAQALTIALMGWGSLAVGIAAIGKASAWATAQNNLNAAINTATVKTNELKALQAKLNYYTDISTGDQLKSVLLGNGSTDSLNTGLNASDLDYLVGASGKLTADSLKWSTGSGQDLNLDRIAGKNGNTVVQESYVHDAYGLLVRQGQTVPGGASASSTTYNSNGILVSFMTSADQFSSALAVLAKSQYQIEKREYFAAQEAYVGPGGQKADQKMILDDREGFYSGLIQTLSQNTGKNIEYEMYQTVVTDYMGEGQIVDQLYEINGDQQKQTQLKAWEQKEKEFYDKKQEWVQNIEFLQNTGNARFNDMLSLVNKNWDAWRTDFNAKQKEGEQAHIDAIAKALKAKADWEKDAIASLKTQGDGYEIRSAYDQIQNILNSMSASLPTDVGIAANANTILNQVLLNRPAELDASLLQQGAYANVQFFVDQLQKTKLDDSSIKNFESLRKEMDESSKKVVVLQTLDSLWSLPVSFEETINGANKALSEQLTSQLANDEFIPAGGGYIRNVTGPTGNTEMQVLPGYNPYKYVRPDKLPTLMDSNNRPWDLTDYNALTKDGGPTTVELQSMVKLAREKMTQDFKKTYDPENTSNREVAAIAFDPMAQAKVFQSAQSALQRLFTDPQTALEFSLADDEKKAAMKQSALDSGYLVGPTEGGAFGDHHFIQFYGILKLKEKYNETKQQGEAFKKDVLTQGAGAVFGPSAAAFVFKNKDIINTGIAIAAMAVAGPAGAIAYAALQAANAYSSTGNLQSAITASVGGAITGYTGGMVNVNTSWDPENGFGVSGGAFGQSVGYSEHGGFSASVGISLKETGSVMQVVGAAVAAWKPGIGQSIIEAGQAVDKAMKNCTVCSRVSVGVSYSEQGGFGGAIGYKNENGMTLGLSYTKEGGIGAAAGIATSDGYSFGLSYSKSEGYGGYASYTQSEKGKAINQTALTFNERDGAGLSHKTFGESENGNTKNNTYSISQRGGISAEYETESDLKLLKGKGTGLSANIGWDGTADLSLQVGNYTANYNSYGGFSGVVQQNSGWDSIIASSQGSLMSHMEDVNKNVAKESYVLSEGMRQYVSKNGIGMSEEQWNKLSSKEKETLVQLIASGTPQHKTRDEVDERFFGSISDFMDQLNGQFSDHAGWMEKDPESGAMVFRERTCFVAGTLIHTKDGLKKIEEIQVGDVVLSKSDVSGEMSHRRVVNTFVRQADAIYKVSFEDGTVIETTWSHPFRTLKKDSIGQEFRIENTKWTQAQDLVEGDATLTAEGETLRVNSIVVDQRGDTVYNFEVEIDHTYFVGEVGVWVHNIDPFYKTGQIYGPPTLDEISIDNSTTCIVQKLCKKSRTAQMADLEVAKRSGSTNAQNIGDDESVSYKFPEGATGIRHYGSNGPFHKYTTKEVGEYLLDMGKTLSSQGEWLSLNDLSLPGGASTGWHKGHKNGMKADIKMLGNRPYEKVANVIDDPAYSRERTTEFIKLMVNKAEEKADVRVSSILTYDRKLVETLNPYFRQKYGRDIMIWDTSRRDDGSYVHADHLHFDFERK</sequence>
<feature type="transmembrane region" description="Helical" evidence="3">
    <location>
        <begin position="50"/>
        <end position="74"/>
    </location>
</feature>
<dbReference type="SMART" id="SM00306">
    <property type="entry name" value="HintN"/>
    <property type="match status" value="1"/>
</dbReference>
<proteinExistence type="predicted"/>
<keyword evidence="3" id="KW-0812">Transmembrane</keyword>
<name>A0ABX4NLB6_9LEPT</name>
<evidence type="ECO:0000259" key="4">
    <source>
        <dbReference type="SMART" id="SM00306"/>
    </source>
</evidence>
<dbReference type="InterPro" id="IPR036844">
    <property type="entry name" value="Hint_dom_sf"/>
</dbReference>
<dbReference type="PROSITE" id="PS50817">
    <property type="entry name" value="INTEIN_N_TER"/>
    <property type="match status" value="1"/>
</dbReference>
<evidence type="ECO:0000313" key="6">
    <source>
        <dbReference type="Proteomes" id="UP000231879"/>
    </source>
</evidence>
<feature type="coiled-coil region" evidence="1">
    <location>
        <begin position="2457"/>
        <end position="2484"/>
    </location>
</feature>
<dbReference type="Gene3D" id="2.170.16.10">
    <property type="entry name" value="Hedgehog/Intein (Hint) domain"/>
    <property type="match status" value="1"/>
</dbReference>
<dbReference type="InterPro" id="IPR006141">
    <property type="entry name" value="Intein_N"/>
</dbReference>